<reference evidence="2 3" key="1">
    <citation type="journal article" date="2024" name="Nat. Commun.">
        <title>Phylogenomics reveals the evolutionary origins of lichenization in chlorophyte algae.</title>
        <authorList>
            <person name="Puginier C."/>
            <person name="Libourel C."/>
            <person name="Otte J."/>
            <person name="Skaloud P."/>
            <person name="Haon M."/>
            <person name="Grisel S."/>
            <person name="Petersen M."/>
            <person name="Berrin J.G."/>
            <person name="Delaux P.M."/>
            <person name="Dal Grande F."/>
            <person name="Keller J."/>
        </authorList>
    </citation>
    <scope>NUCLEOTIDE SEQUENCE [LARGE SCALE GENOMIC DNA]</scope>
    <source>
        <strain evidence="2 3">SAG 2043</strain>
    </source>
</reference>
<organism evidence="2 3">
    <name type="scientific">[Myrmecia] bisecta</name>
    <dbReference type="NCBI Taxonomy" id="41462"/>
    <lineage>
        <taxon>Eukaryota</taxon>
        <taxon>Viridiplantae</taxon>
        <taxon>Chlorophyta</taxon>
        <taxon>core chlorophytes</taxon>
        <taxon>Trebouxiophyceae</taxon>
        <taxon>Trebouxiales</taxon>
        <taxon>Trebouxiaceae</taxon>
        <taxon>Myrmecia</taxon>
    </lineage>
</organism>
<name>A0AAW1R9K6_9CHLO</name>
<keyword evidence="1" id="KW-1133">Transmembrane helix</keyword>
<dbReference type="Proteomes" id="UP001489004">
    <property type="component" value="Unassembled WGS sequence"/>
</dbReference>
<keyword evidence="1" id="KW-0812">Transmembrane</keyword>
<feature type="transmembrane region" description="Helical" evidence="1">
    <location>
        <begin position="27"/>
        <end position="45"/>
    </location>
</feature>
<proteinExistence type="predicted"/>
<evidence type="ECO:0000313" key="2">
    <source>
        <dbReference type="EMBL" id="KAK9830057.1"/>
    </source>
</evidence>
<dbReference type="AlphaFoldDB" id="A0AAW1R9K6"/>
<dbReference type="PANTHER" id="PTHR37204">
    <property type="entry name" value="TRANSMEMBRANE PROTEIN"/>
    <property type="match status" value="1"/>
</dbReference>
<gene>
    <name evidence="2" type="ORF">WJX72_009459</name>
</gene>
<dbReference type="EMBL" id="JALJOR010000001">
    <property type="protein sequence ID" value="KAK9830057.1"/>
    <property type="molecule type" value="Genomic_DNA"/>
</dbReference>
<keyword evidence="1" id="KW-0472">Membrane</keyword>
<keyword evidence="3" id="KW-1185">Reference proteome</keyword>
<evidence type="ECO:0000313" key="3">
    <source>
        <dbReference type="Proteomes" id="UP001489004"/>
    </source>
</evidence>
<dbReference type="PANTHER" id="PTHR37204:SF1">
    <property type="entry name" value="TRANSMEMBRANE PROTEIN"/>
    <property type="match status" value="1"/>
</dbReference>
<evidence type="ECO:0000256" key="1">
    <source>
        <dbReference type="SAM" id="Phobius"/>
    </source>
</evidence>
<protein>
    <submittedName>
        <fullName evidence="2">Uncharacterized protein</fullName>
    </submittedName>
</protein>
<sequence length="350" mass="38982">MHTRSYFQRSLYGRQHSRKQGWRLGGFLRRALLLGSLAISALWLWRAWHLLEKLSEGPTVLQVCRQRLAQQGVVAERSASLSGDDVQPVLARRLLYESLSLQLTQAGLVLGGEQTQGLDVHTLFKIQSGRPFPILRPLDVPVRAIVLPLTDSQASRSLHDALAQHLLPISQPSGIWLQNPAMYHFTMYHASHHQRPVPASPGEISLEVDAVSAVGSTLCPISIVLERVVVTSSGNVLACWQVRSGTEPSTIRRVLHKALPKSPPTGQQLGSDPFMLHTTLARLLQPPSNDQPRRLLRQSEDGAHVLQEAMRAMTQQLCGLQATLSELWFVEEEDLLALALNGRYRHQRIP</sequence>
<accession>A0AAW1R9K6</accession>
<comment type="caution">
    <text evidence="2">The sequence shown here is derived from an EMBL/GenBank/DDBJ whole genome shotgun (WGS) entry which is preliminary data.</text>
</comment>